<dbReference type="InterPro" id="IPR003593">
    <property type="entry name" value="AAA+_ATPase"/>
</dbReference>
<dbReference type="GO" id="GO:0016887">
    <property type="term" value="F:ATP hydrolysis activity"/>
    <property type="evidence" value="ECO:0007669"/>
    <property type="project" value="InterPro"/>
</dbReference>
<sequence>MYYLTNTLNMITIQNLTFGYQKNKPVLANLNLQLESGKIYGLLGANGAGKSSLLHQICGIIFPQSGKIEVDQHEPAKRKLDFLKSIYILPEEVDTPNIAIKEYAEIYSPFYEKFDFSLFNNLLTDFEIPEHGSLHQISYGQKKKVMIAFGIATRSKYLFFDEPTNGLDIPSKKQFRKIIASAFEEDQIIMISTHQVRDLDQLIDCILILDDKKIILQADVNDITEKLVFKQVLDLSQSANVIYSEGGLKGHVVVAKNVNQENSKLDMELFFNAVSAEKNSILSLFKKL</sequence>
<keyword evidence="6" id="KW-1185">Reference proteome</keyword>
<dbReference type="CDD" id="cd03230">
    <property type="entry name" value="ABC_DR_subfamily_A"/>
    <property type="match status" value="1"/>
</dbReference>
<dbReference type="AlphaFoldDB" id="A0A1I2XUB0"/>
<accession>A0A1I2XUB0</accession>
<dbReference type="Gene3D" id="3.40.50.300">
    <property type="entry name" value="P-loop containing nucleotide triphosphate hydrolases"/>
    <property type="match status" value="1"/>
</dbReference>
<dbReference type="Proteomes" id="UP000199666">
    <property type="component" value="Unassembled WGS sequence"/>
</dbReference>
<dbReference type="SUPFAM" id="SSF52540">
    <property type="entry name" value="P-loop containing nucleoside triphosphate hydrolases"/>
    <property type="match status" value="1"/>
</dbReference>
<dbReference type="PROSITE" id="PS50893">
    <property type="entry name" value="ABC_TRANSPORTER_2"/>
    <property type="match status" value="1"/>
</dbReference>
<name>A0A1I2XUB0_9SPHI</name>
<dbReference type="InterPro" id="IPR027417">
    <property type="entry name" value="P-loop_NTPase"/>
</dbReference>
<keyword evidence="1" id="KW-0813">Transport</keyword>
<dbReference type="Pfam" id="PF00005">
    <property type="entry name" value="ABC_tran"/>
    <property type="match status" value="1"/>
</dbReference>
<evidence type="ECO:0000259" key="4">
    <source>
        <dbReference type="PROSITE" id="PS50893"/>
    </source>
</evidence>
<evidence type="ECO:0000313" key="5">
    <source>
        <dbReference type="EMBL" id="SFH16687.1"/>
    </source>
</evidence>
<dbReference type="PANTHER" id="PTHR42939">
    <property type="entry name" value="ABC TRANSPORTER ATP-BINDING PROTEIN ALBC-RELATED"/>
    <property type="match status" value="1"/>
</dbReference>
<reference evidence="5 6" key="1">
    <citation type="submission" date="2016-10" db="EMBL/GenBank/DDBJ databases">
        <authorList>
            <person name="de Groot N.N."/>
        </authorList>
    </citation>
    <scope>NUCLEOTIDE SEQUENCE [LARGE SCALE GENOMIC DNA]</scope>
    <source>
        <strain evidence="5 6">DSM 18684</strain>
    </source>
</reference>
<evidence type="ECO:0000313" key="6">
    <source>
        <dbReference type="Proteomes" id="UP000199666"/>
    </source>
</evidence>
<proteinExistence type="predicted"/>
<gene>
    <name evidence="5" type="ORF">SAMN04489864_10623</name>
</gene>
<dbReference type="PANTHER" id="PTHR42939:SF1">
    <property type="entry name" value="ABC TRANSPORTER ATP-BINDING PROTEIN ALBC-RELATED"/>
    <property type="match status" value="1"/>
</dbReference>
<dbReference type="InterPro" id="IPR003439">
    <property type="entry name" value="ABC_transporter-like_ATP-bd"/>
</dbReference>
<organism evidence="5 6">
    <name type="scientific">Pedobacter insulae</name>
    <dbReference type="NCBI Taxonomy" id="414048"/>
    <lineage>
        <taxon>Bacteria</taxon>
        <taxon>Pseudomonadati</taxon>
        <taxon>Bacteroidota</taxon>
        <taxon>Sphingobacteriia</taxon>
        <taxon>Sphingobacteriales</taxon>
        <taxon>Sphingobacteriaceae</taxon>
        <taxon>Pedobacter</taxon>
    </lineage>
</organism>
<keyword evidence="3 5" id="KW-0067">ATP-binding</keyword>
<evidence type="ECO:0000256" key="2">
    <source>
        <dbReference type="ARBA" id="ARBA00022741"/>
    </source>
</evidence>
<dbReference type="STRING" id="414048.SAMN04489864_10623"/>
<evidence type="ECO:0000256" key="3">
    <source>
        <dbReference type="ARBA" id="ARBA00022840"/>
    </source>
</evidence>
<protein>
    <submittedName>
        <fullName evidence="5">ABC-2 type transport system ATP-binding protein</fullName>
    </submittedName>
</protein>
<dbReference type="InterPro" id="IPR051782">
    <property type="entry name" value="ABC_Transporter_VariousFunc"/>
</dbReference>
<dbReference type="EMBL" id="FOPP01000006">
    <property type="protein sequence ID" value="SFH16687.1"/>
    <property type="molecule type" value="Genomic_DNA"/>
</dbReference>
<feature type="domain" description="ABC transporter" evidence="4">
    <location>
        <begin position="11"/>
        <end position="236"/>
    </location>
</feature>
<dbReference type="GO" id="GO:0005524">
    <property type="term" value="F:ATP binding"/>
    <property type="evidence" value="ECO:0007669"/>
    <property type="project" value="UniProtKB-KW"/>
</dbReference>
<keyword evidence="2" id="KW-0547">Nucleotide-binding</keyword>
<evidence type="ECO:0000256" key="1">
    <source>
        <dbReference type="ARBA" id="ARBA00022448"/>
    </source>
</evidence>
<dbReference type="SMART" id="SM00382">
    <property type="entry name" value="AAA"/>
    <property type="match status" value="1"/>
</dbReference>